<reference evidence="2" key="3">
    <citation type="submission" date="2019-08" db="EMBL/GenBank/DDBJ databases">
        <authorList>
            <consortium name="NCBI Pathogen Detection Project"/>
        </authorList>
    </citation>
    <scope>NUCLEOTIDE SEQUENCE</scope>
    <source>
        <strain evidence="4">2011-60-538-1</strain>
        <strain evidence="3">SSI_AA367</strain>
        <strain evidence="2">Tha16</strain>
    </source>
</reference>
<reference evidence="2" key="2">
    <citation type="journal article" date="2018" name="Genome Biol.">
        <title>SKESA: strategic k-mer extension for scrupulous assemblies.</title>
        <authorList>
            <person name="Souvorov A."/>
            <person name="Agarwala R."/>
            <person name="Lipman D.J."/>
        </authorList>
    </citation>
    <scope>NUCLEOTIDE SEQUENCE</scope>
    <source>
        <strain evidence="4">2011-60-538-1</strain>
        <strain evidence="3">SSI_AA367</strain>
        <strain evidence="2">Tha16</strain>
    </source>
</reference>
<sequence length="109" mass="12900">MGYSRLDDRYIEDDIFRALFHQEMIKRVSEYHSDNFQYTIKIDEVYRSDLAAYRAYGNADLRWVFRVLVGHESEMEEMPAGTTLTLPDVAWLRNKIRDYASAEPEIENA</sequence>
<keyword evidence="1" id="KW-0614">Plasmid</keyword>
<accession>A0A0F7JGQ9</accession>
<dbReference type="EMBL" id="DAANKK010000019">
    <property type="protein sequence ID" value="HAD0245586.1"/>
    <property type="molecule type" value="Genomic_DNA"/>
</dbReference>
<dbReference type="Proteomes" id="UP000034636">
    <property type="component" value="Plasmid pYU39_89"/>
</dbReference>
<evidence type="ECO:0000313" key="5">
    <source>
        <dbReference type="Proteomes" id="UP000034636"/>
    </source>
</evidence>
<organism evidence="1 5">
    <name type="scientific">Salmonella typhimurium</name>
    <dbReference type="NCBI Taxonomy" id="90371"/>
    <lineage>
        <taxon>Bacteria</taxon>
        <taxon>Pseudomonadati</taxon>
        <taxon>Pseudomonadota</taxon>
        <taxon>Gammaproteobacteria</taxon>
        <taxon>Enterobacterales</taxon>
        <taxon>Enterobacteriaceae</taxon>
        <taxon>Salmonella</taxon>
    </lineage>
</organism>
<gene>
    <name evidence="2" type="ORF">G0M00_13265</name>
    <name evidence="3" type="ORF">G0N78_18440</name>
    <name evidence="4" type="ORF">G9C41_003275</name>
    <name evidence="1" type="ORF">SE14_05071</name>
</gene>
<dbReference type="RefSeq" id="WP_000542383.1">
    <property type="nucleotide sequence ID" value="NZ_CDJP01000375.1"/>
</dbReference>
<protein>
    <submittedName>
        <fullName evidence="1 2">Baseplate protein</fullName>
    </submittedName>
</protein>
<dbReference type="EMBL" id="CP011430">
    <property type="protein sequence ID" value="AKH10403.1"/>
    <property type="molecule type" value="Genomic_DNA"/>
</dbReference>
<dbReference type="PATRIC" id="fig|59201.158.peg.4995"/>
<proteinExistence type="predicted"/>
<name>A0A0F7JGQ9_SALTM</name>
<evidence type="ECO:0000313" key="4">
    <source>
        <dbReference type="EMBL" id="HAF0402068.1"/>
    </source>
</evidence>
<geneLocation type="plasmid" evidence="1 5">
    <name>pYU39_89</name>
</geneLocation>
<reference evidence="1 5" key="1">
    <citation type="journal article" date="2015" name="Genome Announc.">
        <title>Complete Genome Sequencing of a Multidrug-Resistant and Human-Invasive Salmonella enterica Serovar Typhimurium Strain of the Emerging Sequence Type 213 Genotype.</title>
        <authorList>
            <person name="Calva E."/>
            <person name="Silva C."/>
            <person name="Zaidi M.B."/>
            <person name="Sanchez-Flores A."/>
            <person name="Estrada K."/>
            <person name="Silva G.G."/>
            <person name="Soto-Jimenez L.M."/>
            <person name="Wiesner M."/>
            <person name="Fernandez-Mora M."/>
            <person name="Edwards R.A."/>
            <person name="Vinuesa P."/>
        </authorList>
    </citation>
    <scope>NUCLEOTIDE SEQUENCE [LARGE SCALE GENOMIC DNA]</scope>
    <source>
        <strain evidence="1 5">YU39</strain>
        <plasmid evidence="1 5">pYU39_89</plasmid>
    </source>
</reference>
<dbReference type="EMBL" id="DAANTJ010000016">
    <property type="protein sequence ID" value="HAD1340717.1"/>
    <property type="molecule type" value="Genomic_DNA"/>
</dbReference>
<evidence type="ECO:0000313" key="1">
    <source>
        <dbReference type="EMBL" id="AKH10403.1"/>
    </source>
</evidence>
<dbReference type="EMBL" id="DAATWK010000019">
    <property type="protein sequence ID" value="HAF0402068.1"/>
    <property type="molecule type" value="Genomic_DNA"/>
</dbReference>
<dbReference type="AlphaFoldDB" id="A0A0F7JGQ9"/>
<evidence type="ECO:0000313" key="2">
    <source>
        <dbReference type="EMBL" id="HAD0245586.1"/>
    </source>
</evidence>
<evidence type="ECO:0000313" key="3">
    <source>
        <dbReference type="EMBL" id="HAD1340717.1"/>
    </source>
</evidence>